<dbReference type="Pfam" id="PF24490">
    <property type="entry name" value="DUF7585"/>
    <property type="match status" value="1"/>
</dbReference>
<feature type="chain" id="PRO_5005329065" evidence="1">
    <location>
        <begin position="22"/>
        <end position="169"/>
    </location>
</feature>
<evidence type="ECO:0000259" key="2">
    <source>
        <dbReference type="Pfam" id="PF24490"/>
    </source>
</evidence>
<evidence type="ECO:0000313" key="4">
    <source>
        <dbReference type="WBParaSite" id="SVE_0170900.1"/>
    </source>
</evidence>
<dbReference type="WBParaSite" id="SVE_0170900.1">
    <property type="protein sequence ID" value="SVE_0170900.1"/>
    <property type="gene ID" value="SVE_0170900"/>
</dbReference>
<evidence type="ECO:0000313" key="3">
    <source>
        <dbReference type="Proteomes" id="UP000035680"/>
    </source>
</evidence>
<reference evidence="4" key="2">
    <citation type="submission" date="2015-08" db="UniProtKB">
        <authorList>
            <consortium name="WormBaseParasite"/>
        </authorList>
    </citation>
    <scope>IDENTIFICATION</scope>
</reference>
<keyword evidence="3" id="KW-1185">Reference proteome</keyword>
<sequence>MLLKLYCLGAALASMSLPIQPQRPPHYVFFDGIPKNITNTTFPHNGENDDFKLYNQLEESQINSLIYKSRTLIWTPSVRKSSDRIQHNCGKLTANIDGTSDRNIQWIYNIMWKNASTLPMSATLKHTKTDIFNNHNKCNNGNEEVVILTKNKENGMIVKVNPQHSKIPM</sequence>
<accession>A0A0K0EYV0</accession>
<reference evidence="3" key="1">
    <citation type="submission" date="2014-07" db="EMBL/GenBank/DDBJ databases">
        <authorList>
            <person name="Martin A.A"/>
            <person name="De Silva N."/>
        </authorList>
    </citation>
    <scope>NUCLEOTIDE SEQUENCE</scope>
</reference>
<protein>
    <submittedName>
        <fullName evidence="4">Secreted protein</fullName>
    </submittedName>
</protein>
<evidence type="ECO:0000256" key="1">
    <source>
        <dbReference type="SAM" id="SignalP"/>
    </source>
</evidence>
<feature type="signal peptide" evidence="1">
    <location>
        <begin position="1"/>
        <end position="21"/>
    </location>
</feature>
<dbReference type="InterPro" id="IPR056007">
    <property type="entry name" value="DUF7585"/>
</dbReference>
<proteinExistence type="predicted"/>
<keyword evidence="1" id="KW-0732">Signal</keyword>
<name>A0A0K0EYV0_STRVS</name>
<feature type="domain" description="DUF7585" evidence="2">
    <location>
        <begin position="41"/>
        <end position="157"/>
    </location>
</feature>
<dbReference type="AlphaFoldDB" id="A0A0K0EYV0"/>
<organism evidence="3 4">
    <name type="scientific">Strongyloides venezuelensis</name>
    <name type="common">Threadworm</name>
    <dbReference type="NCBI Taxonomy" id="75913"/>
    <lineage>
        <taxon>Eukaryota</taxon>
        <taxon>Metazoa</taxon>
        <taxon>Ecdysozoa</taxon>
        <taxon>Nematoda</taxon>
        <taxon>Chromadorea</taxon>
        <taxon>Rhabditida</taxon>
        <taxon>Tylenchina</taxon>
        <taxon>Panagrolaimomorpha</taxon>
        <taxon>Strongyloidoidea</taxon>
        <taxon>Strongyloididae</taxon>
        <taxon>Strongyloides</taxon>
    </lineage>
</organism>
<dbReference type="Proteomes" id="UP000035680">
    <property type="component" value="Unassembled WGS sequence"/>
</dbReference>